<sequence length="144" mass="16823">MRPPAQYSQWLEATFSEQTEMVLAHLIKLSGAAGDKKIIVDGFFSLDVLEKVSEFNRVVFLLSSEEVVRRDYFHRECKRDMYECILGLSNPDAALENVFQTMFYKQEEKEKEILESRFKAFKRAGQSNNLVEVIQQIEEHFGFD</sequence>
<dbReference type="RefSeq" id="WP_284238795.1">
    <property type="nucleotide sequence ID" value="NZ_BSSQ01000010.1"/>
</dbReference>
<dbReference type="EMBL" id="BSSQ01000010">
    <property type="protein sequence ID" value="GLX68049.1"/>
    <property type="molecule type" value="Genomic_DNA"/>
</dbReference>
<name>A0ABQ6GAS6_9BACL</name>
<gene>
    <name evidence="1" type="ORF">MU1_23940</name>
</gene>
<organism evidence="1 2">
    <name type="scientific">Paenibacillus glycanilyticus</name>
    <dbReference type="NCBI Taxonomy" id="126569"/>
    <lineage>
        <taxon>Bacteria</taxon>
        <taxon>Bacillati</taxon>
        <taxon>Bacillota</taxon>
        <taxon>Bacilli</taxon>
        <taxon>Bacillales</taxon>
        <taxon>Paenibacillaceae</taxon>
        <taxon>Paenibacillus</taxon>
    </lineage>
</organism>
<protein>
    <submittedName>
        <fullName evidence="1">Uncharacterized protein</fullName>
    </submittedName>
</protein>
<evidence type="ECO:0000313" key="1">
    <source>
        <dbReference type="EMBL" id="GLX68049.1"/>
    </source>
</evidence>
<evidence type="ECO:0000313" key="2">
    <source>
        <dbReference type="Proteomes" id="UP001157114"/>
    </source>
</evidence>
<dbReference type="Proteomes" id="UP001157114">
    <property type="component" value="Unassembled WGS sequence"/>
</dbReference>
<keyword evidence="2" id="KW-1185">Reference proteome</keyword>
<reference evidence="1 2" key="1">
    <citation type="submission" date="2023-03" db="EMBL/GenBank/DDBJ databases">
        <title>Draft genome sequence of the bacteria which degrade cell wall of Tricholomamatutake.</title>
        <authorList>
            <person name="Konishi Y."/>
            <person name="Fukuta Y."/>
            <person name="Shirasaka N."/>
        </authorList>
    </citation>
    <scope>NUCLEOTIDE SEQUENCE [LARGE SCALE GENOMIC DNA]</scope>
    <source>
        <strain evidence="2">mu1</strain>
    </source>
</reference>
<proteinExistence type="predicted"/>
<comment type="caution">
    <text evidence="1">The sequence shown here is derived from an EMBL/GenBank/DDBJ whole genome shotgun (WGS) entry which is preliminary data.</text>
</comment>
<accession>A0ABQ6GAS6</accession>